<dbReference type="OrthoDB" id="126772at2759"/>
<feature type="signal peptide" evidence="1">
    <location>
        <begin position="1"/>
        <end position="21"/>
    </location>
</feature>
<dbReference type="AlphaFoldDB" id="A0A0L0BW52"/>
<protein>
    <recommendedName>
        <fullName evidence="2">Kazal-like domain-containing protein</fullName>
    </recommendedName>
</protein>
<comment type="caution">
    <text evidence="3">The sequence shown here is derived from an EMBL/GenBank/DDBJ whole genome shotgun (WGS) entry which is preliminary data.</text>
</comment>
<keyword evidence="4" id="KW-1185">Reference proteome</keyword>
<dbReference type="EMBL" id="JRES01001246">
    <property type="protein sequence ID" value="KNC24270.1"/>
    <property type="molecule type" value="Genomic_DNA"/>
</dbReference>
<dbReference type="InterPro" id="IPR002350">
    <property type="entry name" value="Kazal_dom"/>
</dbReference>
<feature type="chain" id="PRO_5005535207" description="Kazal-like domain-containing protein" evidence="1">
    <location>
        <begin position="22"/>
        <end position="87"/>
    </location>
</feature>
<proteinExistence type="predicted"/>
<keyword evidence="1" id="KW-0732">Signal</keyword>
<evidence type="ECO:0000313" key="3">
    <source>
        <dbReference type="EMBL" id="KNC24270.1"/>
    </source>
</evidence>
<evidence type="ECO:0000313" key="4">
    <source>
        <dbReference type="Proteomes" id="UP000037069"/>
    </source>
</evidence>
<evidence type="ECO:0000256" key="1">
    <source>
        <dbReference type="SAM" id="SignalP"/>
    </source>
</evidence>
<evidence type="ECO:0000259" key="2">
    <source>
        <dbReference type="PROSITE" id="PS51465"/>
    </source>
</evidence>
<name>A0A0L0BW52_LUCCU</name>
<dbReference type="SUPFAM" id="SSF100895">
    <property type="entry name" value="Kazal-type serine protease inhibitors"/>
    <property type="match status" value="1"/>
</dbReference>
<dbReference type="InterPro" id="IPR036058">
    <property type="entry name" value="Kazal_dom_sf"/>
</dbReference>
<dbReference type="PROSITE" id="PS51465">
    <property type="entry name" value="KAZAL_2"/>
    <property type="match status" value="1"/>
</dbReference>
<dbReference type="Gene3D" id="3.30.60.30">
    <property type="match status" value="1"/>
</dbReference>
<dbReference type="OMA" id="GITDVCT"/>
<reference evidence="3 4" key="1">
    <citation type="journal article" date="2015" name="Nat. Commun.">
        <title>Lucilia cuprina genome unlocks parasitic fly biology to underpin future interventions.</title>
        <authorList>
            <person name="Anstead C.A."/>
            <person name="Korhonen P.K."/>
            <person name="Young N.D."/>
            <person name="Hall R.S."/>
            <person name="Jex A.R."/>
            <person name="Murali S.C."/>
            <person name="Hughes D.S."/>
            <person name="Lee S.F."/>
            <person name="Perry T."/>
            <person name="Stroehlein A.J."/>
            <person name="Ansell B.R."/>
            <person name="Breugelmans B."/>
            <person name="Hofmann A."/>
            <person name="Qu J."/>
            <person name="Dugan S."/>
            <person name="Lee S.L."/>
            <person name="Chao H."/>
            <person name="Dinh H."/>
            <person name="Han Y."/>
            <person name="Doddapaneni H.V."/>
            <person name="Worley K.C."/>
            <person name="Muzny D.M."/>
            <person name="Ioannidis P."/>
            <person name="Waterhouse R.M."/>
            <person name="Zdobnov E.M."/>
            <person name="James P.J."/>
            <person name="Bagnall N.H."/>
            <person name="Kotze A.C."/>
            <person name="Gibbs R.A."/>
            <person name="Richards S."/>
            <person name="Batterham P."/>
            <person name="Gasser R.B."/>
        </authorList>
    </citation>
    <scope>NUCLEOTIDE SEQUENCE [LARGE SCALE GENOMIC DNA]</scope>
    <source>
        <strain evidence="3 4">LS</strain>
        <tissue evidence="3">Full body</tissue>
    </source>
</reference>
<dbReference type="Proteomes" id="UP000037069">
    <property type="component" value="Unassembled WGS sequence"/>
</dbReference>
<feature type="domain" description="Kazal-like" evidence="2">
    <location>
        <begin position="18"/>
        <end position="76"/>
    </location>
</feature>
<organism evidence="3 4">
    <name type="scientific">Lucilia cuprina</name>
    <name type="common">Green bottle fly</name>
    <name type="synonym">Australian sheep blowfly</name>
    <dbReference type="NCBI Taxonomy" id="7375"/>
    <lineage>
        <taxon>Eukaryota</taxon>
        <taxon>Metazoa</taxon>
        <taxon>Ecdysozoa</taxon>
        <taxon>Arthropoda</taxon>
        <taxon>Hexapoda</taxon>
        <taxon>Insecta</taxon>
        <taxon>Pterygota</taxon>
        <taxon>Neoptera</taxon>
        <taxon>Endopterygota</taxon>
        <taxon>Diptera</taxon>
        <taxon>Brachycera</taxon>
        <taxon>Muscomorpha</taxon>
        <taxon>Oestroidea</taxon>
        <taxon>Calliphoridae</taxon>
        <taxon>Luciliinae</taxon>
        <taxon>Lucilia</taxon>
    </lineage>
</organism>
<gene>
    <name evidence="3" type="ORF">FF38_02051</name>
</gene>
<sequence length="87" mass="9709">MHLAIVLLSLGLFCCIMGAEGTRCNTACTREYNPVCGVLQRRGRRIQCTFSNPCTMRVRSCIANERWVGRSGICAINSPECARIRRS</sequence>
<accession>A0A0L0BW52</accession>